<sequence length="160" mass="18834">MDISNKIILLENTLKEFSDLEKKGLDTSSLKIFIKNLKTFEKIQKSRDLKFANKISFEDKLELIKSFLEDKKVFPRIKDLIDFTNSELELGFKDQKESRALTIQRIIGRIQKRPGLKDKVKYAVNKIRNEIMHMENQKIDNKELSKIESFAKWAEILSNL</sequence>
<organism evidence="1 2">
    <name type="scientific">Arenibacter aquaticus</name>
    <dbReference type="NCBI Taxonomy" id="2489054"/>
    <lineage>
        <taxon>Bacteria</taxon>
        <taxon>Pseudomonadati</taxon>
        <taxon>Bacteroidota</taxon>
        <taxon>Flavobacteriia</taxon>
        <taxon>Flavobacteriales</taxon>
        <taxon>Flavobacteriaceae</taxon>
        <taxon>Arenibacter</taxon>
    </lineage>
</organism>
<reference evidence="1 2" key="1">
    <citation type="submission" date="2018-11" db="EMBL/GenBank/DDBJ databases">
        <title>Arenibacter aquaticus sp.nov., a marine bacterium isolated from surface seawater in the South China Sea.</title>
        <authorList>
            <person name="Guo J."/>
            <person name="Sun J."/>
        </authorList>
    </citation>
    <scope>NUCLEOTIDE SEQUENCE [LARGE SCALE GENOMIC DNA]</scope>
    <source>
        <strain evidence="1 2">GUO666</strain>
    </source>
</reference>
<dbReference type="EMBL" id="RQPJ01000001">
    <property type="protein sequence ID" value="RTE55310.1"/>
    <property type="molecule type" value="Genomic_DNA"/>
</dbReference>
<dbReference type="OrthoDB" id="14196at2"/>
<keyword evidence="2" id="KW-1185">Reference proteome</keyword>
<protein>
    <submittedName>
        <fullName evidence="1">Uncharacterized protein</fullName>
    </submittedName>
</protein>
<dbReference type="Proteomes" id="UP000267585">
    <property type="component" value="Unassembled WGS sequence"/>
</dbReference>
<proteinExistence type="predicted"/>
<dbReference type="AlphaFoldDB" id="A0A3S0BZM6"/>
<name>A0A3S0BZM6_9FLAO</name>
<dbReference type="RefSeq" id="WP_126160613.1">
    <property type="nucleotide sequence ID" value="NZ_RQPJ01000001.1"/>
</dbReference>
<comment type="caution">
    <text evidence="1">The sequence shown here is derived from an EMBL/GenBank/DDBJ whole genome shotgun (WGS) entry which is preliminary data.</text>
</comment>
<gene>
    <name evidence="1" type="ORF">EHW67_01715</name>
</gene>
<evidence type="ECO:0000313" key="1">
    <source>
        <dbReference type="EMBL" id="RTE55310.1"/>
    </source>
</evidence>
<evidence type="ECO:0000313" key="2">
    <source>
        <dbReference type="Proteomes" id="UP000267585"/>
    </source>
</evidence>
<accession>A0A3S0BZM6</accession>